<reference evidence="4" key="1">
    <citation type="journal article" date="2019" name="Int. J. Syst. Evol. Microbiol.">
        <title>The Global Catalogue of Microorganisms (GCM) 10K type strain sequencing project: providing services to taxonomists for standard genome sequencing and annotation.</title>
        <authorList>
            <consortium name="The Broad Institute Genomics Platform"/>
            <consortium name="The Broad Institute Genome Sequencing Center for Infectious Disease"/>
            <person name="Wu L."/>
            <person name="Ma J."/>
        </authorList>
    </citation>
    <scope>NUCLEOTIDE SEQUENCE [LARGE SCALE GENOMIC DNA]</scope>
    <source>
        <strain evidence="4">JCM 18063</strain>
    </source>
</reference>
<evidence type="ECO:0000256" key="1">
    <source>
        <dbReference type="SAM" id="MobiDB-lite"/>
    </source>
</evidence>
<sequence length="149" mass="15349">MRPLLAATAAVSTALLLAACAGPDDAEPAAETSPTPEASTETEGGADTLTTCSGYYDGGELSIHHRVTTWTPEVAEPATEENTGELTIVRDRLDAQIRYADTEAAALLETIQAPFDTSLEGGSADPADVEESVAAFASFCADAGFVVPE</sequence>
<proteinExistence type="predicted"/>
<feature type="chain" id="PRO_5046571331" description="Lipoprotein" evidence="2">
    <location>
        <begin position="27"/>
        <end position="149"/>
    </location>
</feature>
<dbReference type="RefSeq" id="WP_172153491.1">
    <property type="nucleotide sequence ID" value="NZ_BAABID010000001.1"/>
</dbReference>
<evidence type="ECO:0008006" key="5">
    <source>
        <dbReference type="Google" id="ProtNLM"/>
    </source>
</evidence>
<keyword evidence="4" id="KW-1185">Reference proteome</keyword>
<comment type="caution">
    <text evidence="3">The sequence shown here is derived from an EMBL/GenBank/DDBJ whole genome shotgun (WGS) entry which is preliminary data.</text>
</comment>
<feature type="compositionally biased region" description="Low complexity" evidence="1">
    <location>
        <begin position="29"/>
        <end position="46"/>
    </location>
</feature>
<name>A0ABP8XW11_9MICO</name>
<gene>
    <name evidence="3" type="ORF">GCM10023216_00680</name>
</gene>
<dbReference type="EMBL" id="BAABID010000001">
    <property type="protein sequence ID" value="GAA4716676.1"/>
    <property type="molecule type" value="Genomic_DNA"/>
</dbReference>
<dbReference type="Proteomes" id="UP001500956">
    <property type="component" value="Unassembled WGS sequence"/>
</dbReference>
<feature type="signal peptide" evidence="2">
    <location>
        <begin position="1"/>
        <end position="26"/>
    </location>
</feature>
<protein>
    <recommendedName>
        <fullName evidence="5">Lipoprotein</fullName>
    </recommendedName>
</protein>
<organism evidence="3 4">
    <name type="scientific">Isoptericola chiayiensis</name>
    <dbReference type="NCBI Taxonomy" id="579446"/>
    <lineage>
        <taxon>Bacteria</taxon>
        <taxon>Bacillati</taxon>
        <taxon>Actinomycetota</taxon>
        <taxon>Actinomycetes</taxon>
        <taxon>Micrococcales</taxon>
        <taxon>Promicromonosporaceae</taxon>
        <taxon>Isoptericola</taxon>
    </lineage>
</organism>
<evidence type="ECO:0000313" key="4">
    <source>
        <dbReference type="Proteomes" id="UP001500956"/>
    </source>
</evidence>
<keyword evidence="2" id="KW-0732">Signal</keyword>
<accession>A0ABP8XW11</accession>
<dbReference type="PROSITE" id="PS51257">
    <property type="entry name" value="PROKAR_LIPOPROTEIN"/>
    <property type="match status" value="1"/>
</dbReference>
<evidence type="ECO:0000256" key="2">
    <source>
        <dbReference type="SAM" id="SignalP"/>
    </source>
</evidence>
<evidence type="ECO:0000313" key="3">
    <source>
        <dbReference type="EMBL" id="GAA4716676.1"/>
    </source>
</evidence>
<feature type="region of interest" description="Disordered" evidence="1">
    <location>
        <begin position="24"/>
        <end position="53"/>
    </location>
</feature>